<keyword evidence="3 7" id="KW-0812">Transmembrane</keyword>
<sequence length="503" mass="51267">MRRGRRARHVLLGRRAALRLPGPRAQGGRGAAAPHRGGPRRRGAARRSARAGRGVGAHRLGDGRGRRRGARVRPPARGAGRGRGHRRAARGRRRRHRRRLRALPAPARQRGRGELSTAGARTGLARSGLYAGAFLGPFGGGVTVAMLPELGATFGVSATTAASSVTAYLLPFAAAMLFSGTLGERWGRRRTVVLAYAAYVVASLACVLAPTWELFLTGRALQGLANAFTTPLLLAALAGSAAPERLGRALGWFGSLQAAGQTSAPLLGGIAAELDWRLAFGGVAAVAVLLGLAGIPPSERPTGPRPGLRSAWRPAVLRAGLVAAVGWSCLAGLNFLVALRLEEEFGLGSGARGLVLTGLGVAGLLTARVVGGAVDRIGPRRAVLAGAAAGVVVVVGAGTAPAVWMVAAVWALGGVATQLVLVGVNALVLRDTGGNAGGSMSVVQAVRFGGGALAPPALTPLYATDPLTAFLLPAALLAAVVPVALPRSREEPARDVPTPRADA</sequence>
<feature type="transmembrane region" description="Helical" evidence="7">
    <location>
        <begin position="249"/>
        <end position="272"/>
    </location>
</feature>
<evidence type="ECO:0000256" key="2">
    <source>
        <dbReference type="ARBA" id="ARBA00022475"/>
    </source>
</evidence>
<feature type="transmembrane region" description="Helical" evidence="7">
    <location>
        <begin position="382"/>
        <end position="404"/>
    </location>
</feature>
<feature type="transmembrane region" description="Helical" evidence="7">
    <location>
        <begin position="410"/>
        <end position="429"/>
    </location>
</feature>
<accession>A0ABS6UII0</accession>
<feature type="transmembrane region" description="Helical" evidence="7">
    <location>
        <begin position="278"/>
        <end position="295"/>
    </location>
</feature>
<feature type="region of interest" description="Disordered" evidence="6">
    <location>
        <begin position="1"/>
        <end position="118"/>
    </location>
</feature>
<feature type="compositionally biased region" description="Basic residues" evidence="6">
    <location>
        <begin position="80"/>
        <end position="101"/>
    </location>
</feature>
<feature type="compositionally biased region" description="Low complexity" evidence="6">
    <location>
        <begin position="13"/>
        <end position="24"/>
    </location>
</feature>
<feature type="compositionally biased region" description="Basic residues" evidence="6">
    <location>
        <begin position="1"/>
        <end position="12"/>
    </location>
</feature>
<keyword evidence="5 7" id="KW-0472">Membrane</keyword>
<keyword evidence="2" id="KW-1003">Cell membrane</keyword>
<evidence type="ECO:0000313" key="9">
    <source>
        <dbReference type="EMBL" id="MBW0132064.1"/>
    </source>
</evidence>
<dbReference type="PANTHER" id="PTHR43124:SF3">
    <property type="entry name" value="CHLORAMPHENICOL EFFLUX PUMP RV0191"/>
    <property type="match status" value="1"/>
</dbReference>
<feature type="domain" description="Major facilitator superfamily (MFS) profile" evidence="8">
    <location>
        <begin position="125"/>
        <end position="492"/>
    </location>
</feature>
<keyword evidence="4 7" id="KW-1133">Transmembrane helix</keyword>
<feature type="transmembrane region" description="Helical" evidence="7">
    <location>
        <begin position="224"/>
        <end position="242"/>
    </location>
</feature>
<dbReference type="PANTHER" id="PTHR43124">
    <property type="entry name" value="PURINE EFFLUX PUMP PBUE"/>
    <property type="match status" value="1"/>
</dbReference>
<protein>
    <submittedName>
        <fullName evidence="9">MFS transporter</fullName>
    </submittedName>
</protein>
<dbReference type="InterPro" id="IPR050189">
    <property type="entry name" value="MFS_Efflux_Transporters"/>
</dbReference>
<feature type="compositionally biased region" description="Basic residues" evidence="6">
    <location>
        <begin position="37"/>
        <end position="50"/>
    </location>
</feature>
<feature type="transmembrane region" description="Helical" evidence="7">
    <location>
        <begin position="191"/>
        <end position="212"/>
    </location>
</feature>
<keyword evidence="10" id="KW-1185">Reference proteome</keyword>
<dbReference type="InterPro" id="IPR011701">
    <property type="entry name" value="MFS"/>
</dbReference>
<gene>
    <name evidence="9" type="ORF">I4I82_30950</name>
</gene>
<dbReference type="Proteomes" id="UP000694300">
    <property type="component" value="Unassembled WGS sequence"/>
</dbReference>
<evidence type="ECO:0000256" key="6">
    <source>
        <dbReference type="SAM" id="MobiDB-lite"/>
    </source>
</evidence>
<feature type="transmembrane region" description="Helical" evidence="7">
    <location>
        <begin position="154"/>
        <end position="179"/>
    </location>
</feature>
<evidence type="ECO:0000313" key="10">
    <source>
        <dbReference type="Proteomes" id="UP000694300"/>
    </source>
</evidence>
<dbReference type="Pfam" id="PF07690">
    <property type="entry name" value="MFS_1"/>
    <property type="match status" value="1"/>
</dbReference>
<evidence type="ECO:0000259" key="8">
    <source>
        <dbReference type="PROSITE" id="PS50850"/>
    </source>
</evidence>
<proteinExistence type="predicted"/>
<feature type="transmembrane region" description="Helical" evidence="7">
    <location>
        <begin position="351"/>
        <end position="370"/>
    </location>
</feature>
<evidence type="ECO:0000256" key="4">
    <source>
        <dbReference type="ARBA" id="ARBA00022989"/>
    </source>
</evidence>
<evidence type="ECO:0000256" key="1">
    <source>
        <dbReference type="ARBA" id="ARBA00004651"/>
    </source>
</evidence>
<organism evidence="9 10">
    <name type="scientific">Pseudonocardia oceani</name>
    <dbReference type="NCBI Taxonomy" id="2792013"/>
    <lineage>
        <taxon>Bacteria</taxon>
        <taxon>Bacillati</taxon>
        <taxon>Actinomycetota</taxon>
        <taxon>Actinomycetes</taxon>
        <taxon>Pseudonocardiales</taxon>
        <taxon>Pseudonocardiaceae</taxon>
        <taxon>Pseudonocardia</taxon>
    </lineage>
</organism>
<feature type="transmembrane region" description="Helical" evidence="7">
    <location>
        <begin position="129"/>
        <end position="148"/>
    </location>
</feature>
<name>A0ABS6UII0_9PSEU</name>
<dbReference type="PROSITE" id="PS50850">
    <property type="entry name" value="MFS"/>
    <property type="match status" value="1"/>
</dbReference>
<evidence type="ECO:0000256" key="3">
    <source>
        <dbReference type="ARBA" id="ARBA00022692"/>
    </source>
</evidence>
<comment type="caution">
    <text evidence="9">The sequence shown here is derived from an EMBL/GenBank/DDBJ whole genome shotgun (WGS) entry which is preliminary data.</text>
</comment>
<reference evidence="9 10" key="1">
    <citation type="submission" date="2020-11" db="EMBL/GenBank/DDBJ databases">
        <title>Pseudonocardia abyssalis sp. nov. and Pseudonocardia oceani sp. nov., description and phylogenomic analysis of two novel actinomycetes isolated from the deep Southern Ocean.</title>
        <authorList>
            <person name="Parra J."/>
        </authorList>
    </citation>
    <scope>NUCLEOTIDE SEQUENCE [LARGE SCALE GENOMIC DNA]</scope>
    <source>
        <strain evidence="10">KRD185</strain>
    </source>
</reference>
<feature type="transmembrane region" description="Helical" evidence="7">
    <location>
        <begin position="316"/>
        <end position="339"/>
    </location>
</feature>
<dbReference type="InterPro" id="IPR020846">
    <property type="entry name" value="MFS_dom"/>
</dbReference>
<dbReference type="EMBL" id="JADQDF010000001">
    <property type="protein sequence ID" value="MBW0132064.1"/>
    <property type="molecule type" value="Genomic_DNA"/>
</dbReference>
<evidence type="ECO:0000256" key="7">
    <source>
        <dbReference type="SAM" id="Phobius"/>
    </source>
</evidence>
<comment type="subcellular location">
    <subcellularLocation>
        <location evidence="1">Cell membrane</location>
        <topology evidence="1">Multi-pass membrane protein</topology>
    </subcellularLocation>
</comment>
<evidence type="ECO:0000256" key="5">
    <source>
        <dbReference type="ARBA" id="ARBA00023136"/>
    </source>
</evidence>